<evidence type="ECO:0000256" key="2">
    <source>
        <dbReference type="PROSITE-ProRule" id="PRU00335"/>
    </source>
</evidence>
<dbReference type="Proteomes" id="UP000512286">
    <property type="component" value="Chromosome"/>
</dbReference>
<name>A0A7D6VRY7_9CLOT</name>
<organism evidence="4 5">
    <name type="scientific">Clostridium intestinale</name>
    <dbReference type="NCBI Taxonomy" id="36845"/>
    <lineage>
        <taxon>Bacteria</taxon>
        <taxon>Bacillati</taxon>
        <taxon>Bacillota</taxon>
        <taxon>Clostridia</taxon>
        <taxon>Eubacteriales</taxon>
        <taxon>Clostridiaceae</taxon>
        <taxon>Clostridium</taxon>
    </lineage>
</organism>
<evidence type="ECO:0000313" key="4">
    <source>
        <dbReference type="EMBL" id="QLY80548.1"/>
    </source>
</evidence>
<proteinExistence type="predicted"/>
<dbReference type="RefSeq" id="WP_181602355.1">
    <property type="nucleotide sequence ID" value="NZ_CP059378.1"/>
</dbReference>
<feature type="DNA-binding region" description="H-T-H motif" evidence="2">
    <location>
        <begin position="34"/>
        <end position="53"/>
    </location>
</feature>
<dbReference type="AlphaFoldDB" id="A0A7D6VRY7"/>
<dbReference type="KEGG" id="cint:HZF06_02900"/>
<evidence type="ECO:0000259" key="3">
    <source>
        <dbReference type="PROSITE" id="PS50977"/>
    </source>
</evidence>
<gene>
    <name evidence="4" type="ORF">HZF06_02900</name>
</gene>
<evidence type="ECO:0000256" key="1">
    <source>
        <dbReference type="ARBA" id="ARBA00023125"/>
    </source>
</evidence>
<dbReference type="PROSITE" id="PS50977">
    <property type="entry name" value="HTH_TETR_2"/>
    <property type="match status" value="1"/>
</dbReference>
<feature type="domain" description="HTH tetR-type" evidence="3">
    <location>
        <begin position="11"/>
        <end position="71"/>
    </location>
</feature>
<dbReference type="GO" id="GO:0003677">
    <property type="term" value="F:DNA binding"/>
    <property type="evidence" value="ECO:0007669"/>
    <property type="project" value="UniProtKB-UniRule"/>
</dbReference>
<dbReference type="InterPro" id="IPR001647">
    <property type="entry name" value="HTH_TetR"/>
</dbReference>
<dbReference type="Gene3D" id="1.10.357.10">
    <property type="entry name" value="Tetracycline Repressor, domain 2"/>
    <property type="match status" value="1"/>
</dbReference>
<accession>A0A7D6VRY7</accession>
<dbReference type="EMBL" id="CP059378">
    <property type="protein sequence ID" value="QLY80548.1"/>
    <property type="molecule type" value="Genomic_DNA"/>
</dbReference>
<sequence length="196" mass="23560">MYHIKNDKRSIQTSKFIYNALSSLLEEKKYEDIKITEVVERSQVSRATFYRNYDSLDDILRYELDQKFIKLREYLYANYKSNKTISKVHPLSLLKPFLRFWYLDSLILEQLLATNKKEIIIDNILRTTKNLLEKSNIEYKENKFYDYMLNIRANIIFSVLETWVLNDKNLAPDELYKLTIEHLNESLIARINVNLD</sequence>
<protein>
    <submittedName>
        <fullName evidence="4">TetR/AcrR family transcriptional regulator</fullName>
    </submittedName>
</protein>
<dbReference type="InterPro" id="IPR009057">
    <property type="entry name" value="Homeodomain-like_sf"/>
</dbReference>
<evidence type="ECO:0000313" key="5">
    <source>
        <dbReference type="Proteomes" id="UP000512286"/>
    </source>
</evidence>
<reference evidence="4 5" key="1">
    <citation type="submission" date="2020-07" db="EMBL/GenBank/DDBJ databases">
        <title>Electron transfer.</title>
        <authorList>
            <person name="Huang L."/>
            <person name="Liu X."/>
            <person name="Zhou S."/>
        </authorList>
    </citation>
    <scope>NUCLEOTIDE SEQUENCE [LARGE SCALE GENOMIC DNA]</scope>
    <source>
        <strain evidence="4 5">Lx1</strain>
    </source>
</reference>
<dbReference type="SUPFAM" id="SSF46689">
    <property type="entry name" value="Homeodomain-like"/>
    <property type="match status" value="1"/>
</dbReference>
<keyword evidence="1 2" id="KW-0238">DNA-binding</keyword>